<keyword evidence="4" id="KW-1185">Reference proteome</keyword>
<keyword evidence="2" id="KW-0732">Signal</keyword>
<evidence type="ECO:0000256" key="2">
    <source>
        <dbReference type="SAM" id="SignalP"/>
    </source>
</evidence>
<accession>A0A2Z5IPW5</accession>
<sequence>MKNKLKLLSIISALSSVSLPFSIISTKTNQNTPEDNLEDNSITAETQVQSVYNGTECIKIGYFKNFKGEYQIEQFHKDVTAVPKDLPKEITLLKNAFKDCINFNQDLSSWDISNVKDMSSMFEGALAFNNGEKTLTWKGNAKNNTATTFMFKNAKKFNQDISSWDVSNVKSMWSMFEGAESFNNGNKPLIWKNGWTNKRTTMLSMFKNAKSFNQDISSWDVSNVWNMESMFEGTKLFNQDLSNWKVSNVWNTGSMFEGTEAYNNAGKPLSWGDSAKSITSTVSMFKNAKKFNQDISGWNLSKIVNMVSMFEGAENFNNGGNVLNWENLKVKYVSKLFKNAKSFNQDLSNWDISNLSEMSSMFEGADAFNNGGQPLTWINLSKAKKFDNMFKNAKIFNQNIAGWDVSSAEDMSSMFEGADAFNNGGQPLTWTNLSKVKKFNNMFKNAKIFNQNISTWDVSNAEDMSSMFCGAQTFNQSIADWNVSNVKEMALMFQDAKFFNQNLSKWNVSNVWNMLSMFEGAEAYNNAGESLNWGDSTKNLVSTASMFKNAKSFNQDISSWDVSNVWKMNAMFENAVLFNNGGKPLNWKNAIKGNISTAFMFKNAKSFNQDISSWDVSKVESMESMFEGASSFNNGGQPFNWNSSSNIVTNVSKMFKDATSFNQNVTNFDVRNVNDMSSMFEGASSFNNGDQELRWFSWTSNVKDMSSMFKNATNFNQDLSNFWAYNVKTMESMFEGASSFNNGGKSFKWNSLTIIVTNVSKMFKNATSFNQNVTNFDVRNVNDMSSMFEGASSFNNGDAMELNWNTWTENVKNMSKMFKDATSFNKKIIMKTKNVENMTSMFENTKAFNQNISNWNVDKVVNYDNFYNKSKLISNPKNIPQKLLKELKYLITVQNFTDRIEKIDLKKNKNIIIDLIKARNNNPEIFWDVLSFDLISSNDDYLEILISDKSKKRYLDKLKLKFPYKKDIKKEIKVDNLAKVEDFTEEEIKRVINAANGSGTIDWSQLKITINQDKIIITVSDNSADYLKGGTISFTVVKKLDIATVISETKKLAKVEDFTEEEIKRVINAANGSGTIDWSQLKITINQEKIMISVADNSADYLKGGTISFTVVKKLDIATVISETKKLAKVEDFTEEEIKRVINAANGSGTIDWSQLKITINQEKIMISVADNSADYLKGGTISFTVTKKIAISTIISKTTNLAKVEDFTEEEIKRVINAANGSGTIDWSQLKITINQDKIIITVSDNSADYLKGGTISFTVVKKLDIATVISETKKLAKVEDFTEEEIKRVINAANSNVSIDWSQLKITINQEKIMISVADNSADYLKGGTISFTVTKKIAISTIISKTTNLAKVEDFTEEEIKRVINAANGSGTIDWSQLKITINQEKIMISVADNSADYLKGGTISFTVVKKLDIATVISETKKLAKVEDFTEEEIKRVINAANSNVSIDWSQLKITINQEKIMISVADNSADYLKGGTISFTVVKKLDIATVISETKKLAKVEDFTEEEIKRVINAANGSGTIDWSQLKITINQEKIMISVADNSADYLKGGTISFTVTKKIAISTIISKTTNLAKVEDFTEEEIKRVINAANGSGTIDWSQLKITINQEKIMISVADNSADYLKGGTISFTVTKKIAISTIISKTTNLAKVEDFTEEEIKRVINAANGSGTIDWSQLKITINQEKIMISVADNSADYLKGGTISFTVTKKIAISTIISKTTNLAKVEDFTEEEIKRVINAANSNVSIDWSQLKITINQEKIMISVADNSADYLKGGTISFTVTKKIAISTIISKTTNLAKVEDFTEEEIKRVINAANGSGTIDWSQLKITINQEKIMISVADNSADYLKGGTISFTVTKKIAISTIISKTTNLAKVEDFTEEEIKRVINAANGSGTIDWSQLKITINQEKIMISVADNSADYLKGGTISFTVTKKIAISTIISKTTNLAKVEDFTEEEIKRVINAANGSGTIDWSQLKITINQEKIMISVADNSADYLKGGTISFTVTKKIAISTIISKTTNLAKVEDFTEEEIKRVINAANSNVSIDWSQLKITINQEKIMISVADNSADYLKGGTISFTVVKKLDIATVISETKKLAKVEDFTEEEIKRVINAANGSGTIDWSQLKITINQEKIMISVADNSADYLKGGTISFTVTKKIAISTIISKTTNLAKVEDFTEEEIKRVINAANGSGTIDWSQLKITINQEKIMISVADNSADYLKGETISFTVTKKSAIATVISKTSGLAKVENFTKDEIKRVINEANKGKDIQWEQLEITITGANVIIKVLANSADYQKGGTISFTVVKKLDIAKLIGKMVWNAQSTITIEELAKFIKKQYPEIDFSQIDLIIANDKSHAIIRSKVNSKDYFGEASLPIKKNINEAIKDKEINFELGKVDKKDINKKNFKSMISRILREVDLINLDFDVTIDKKNNKVNADFSHDAKFYGELNFNYEAKSQNNKLPIILAITSLLGIIGIIIVITLLVLKKKGKIFNKNKK</sequence>
<dbReference type="NCBIfam" id="TIGR02167">
    <property type="entry name" value="Liste_lipo_26"/>
    <property type="match status" value="2"/>
</dbReference>
<protein>
    <recommendedName>
        <fullName evidence="5">BspA family leucine-rich repeat surface protein</fullName>
    </recommendedName>
</protein>
<keyword evidence="1" id="KW-0812">Transmembrane</keyword>
<dbReference type="InterPro" id="IPR011889">
    <property type="entry name" value="Liste_lipo_26"/>
</dbReference>
<dbReference type="Proteomes" id="UP000252477">
    <property type="component" value="Chromosome"/>
</dbReference>
<evidence type="ECO:0000313" key="3">
    <source>
        <dbReference type="EMBL" id="AXE60779.1"/>
    </source>
</evidence>
<dbReference type="KEGG" id="mpho:DA803_01595"/>
<proteinExistence type="predicted"/>
<evidence type="ECO:0000256" key="1">
    <source>
        <dbReference type="SAM" id="Phobius"/>
    </source>
</evidence>
<keyword evidence="1" id="KW-1133">Transmembrane helix</keyword>
<gene>
    <name evidence="3" type="ORF">DA803_01595</name>
</gene>
<feature type="transmembrane region" description="Helical" evidence="1">
    <location>
        <begin position="2471"/>
        <end position="2493"/>
    </location>
</feature>
<dbReference type="RefSeq" id="WP_114190889.1">
    <property type="nucleotide sequence ID" value="NZ_CP029295.1"/>
</dbReference>
<organism evidence="3 4">
    <name type="scientific">[Mycoplasma] phocae</name>
    <dbReference type="NCBI Taxonomy" id="142651"/>
    <lineage>
        <taxon>Bacteria</taxon>
        <taxon>Bacillati</taxon>
        <taxon>Mycoplasmatota</taxon>
        <taxon>Mycoplasmoidales</taxon>
        <taxon>Metamycoplasmataceae</taxon>
        <taxon>Metamycoplasma</taxon>
    </lineage>
</organism>
<keyword evidence="1" id="KW-0472">Membrane</keyword>
<reference evidence="3 4" key="1">
    <citation type="submission" date="2018-05" db="EMBL/GenBank/DDBJ databases">
        <title>Annotation of the Mycoplasma phocidae genome.</title>
        <authorList>
            <person name="Brown D.R."/>
            <person name="Kutish G.F."/>
            <person name="Frasca S.Jr."/>
        </authorList>
    </citation>
    <scope>NUCLEOTIDE SEQUENCE [LARGE SCALE GENOMIC DNA]</scope>
    <source>
        <strain evidence="3 4">105</strain>
    </source>
</reference>
<evidence type="ECO:0008006" key="5">
    <source>
        <dbReference type="Google" id="ProtNLM"/>
    </source>
</evidence>
<evidence type="ECO:0000313" key="4">
    <source>
        <dbReference type="Proteomes" id="UP000252477"/>
    </source>
</evidence>
<dbReference type="Pfam" id="PF03382">
    <property type="entry name" value="DUF285"/>
    <property type="match status" value="7"/>
</dbReference>
<feature type="signal peptide" evidence="2">
    <location>
        <begin position="1"/>
        <end position="23"/>
    </location>
</feature>
<name>A0A2Z5IPW5_9BACT</name>
<feature type="chain" id="PRO_5016421190" description="BspA family leucine-rich repeat surface protein" evidence="2">
    <location>
        <begin position="24"/>
        <end position="2505"/>
    </location>
</feature>
<dbReference type="OrthoDB" id="393950at2"/>
<dbReference type="InterPro" id="IPR005046">
    <property type="entry name" value="DUF285"/>
</dbReference>
<dbReference type="EMBL" id="CP029295">
    <property type="protein sequence ID" value="AXE60779.1"/>
    <property type="molecule type" value="Genomic_DNA"/>
</dbReference>